<evidence type="ECO:0000256" key="1">
    <source>
        <dbReference type="SAM" id="MobiDB-lite"/>
    </source>
</evidence>
<dbReference type="Proteomes" id="UP001219934">
    <property type="component" value="Unassembled WGS sequence"/>
</dbReference>
<reference evidence="2" key="1">
    <citation type="submission" date="2022-11" db="EMBL/GenBank/DDBJ databases">
        <title>Chromosome-level genome of Pogonophryne albipinna.</title>
        <authorList>
            <person name="Jo E."/>
        </authorList>
    </citation>
    <scope>NUCLEOTIDE SEQUENCE</scope>
    <source>
        <strain evidence="2">SGF0006</strain>
        <tissue evidence="2">Muscle</tissue>
    </source>
</reference>
<dbReference type="AlphaFoldDB" id="A0AAD6B622"/>
<name>A0AAD6B622_9TELE</name>
<feature type="region of interest" description="Disordered" evidence="1">
    <location>
        <begin position="1"/>
        <end position="20"/>
    </location>
</feature>
<evidence type="ECO:0000313" key="2">
    <source>
        <dbReference type="EMBL" id="KAJ4936352.1"/>
    </source>
</evidence>
<sequence length="95" mass="10143">MLMSASVGEEASEGGPDNSQLSLRCWLFPRALIHNAVQTVGATAGLEANKARRNGAAVPSLQQLAVQGGAQKPELESWQDTDWILLLIMTARIKG</sequence>
<comment type="caution">
    <text evidence="2">The sequence shown here is derived from an EMBL/GenBank/DDBJ whole genome shotgun (WGS) entry which is preliminary data.</text>
</comment>
<keyword evidence="3" id="KW-1185">Reference proteome</keyword>
<organism evidence="2 3">
    <name type="scientific">Pogonophryne albipinna</name>
    <dbReference type="NCBI Taxonomy" id="1090488"/>
    <lineage>
        <taxon>Eukaryota</taxon>
        <taxon>Metazoa</taxon>
        <taxon>Chordata</taxon>
        <taxon>Craniata</taxon>
        <taxon>Vertebrata</taxon>
        <taxon>Euteleostomi</taxon>
        <taxon>Actinopterygii</taxon>
        <taxon>Neopterygii</taxon>
        <taxon>Teleostei</taxon>
        <taxon>Neoteleostei</taxon>
        <taxon>Acanthomorphata</taxon>
        <taxon>Eupercaria</taxon>
        <taxon>Perciformes</taxon>
        <taxon>Notothenioidei</taxon>
        <taxon>Pogonophryne</taxon>
    </lineage>
</organism>
<protein>
    <submittedName>
        <fullName evidence="2">Uncharacterized protein</fullName>
    </submittedName>
</protein>
<evidence type="ECO:0000313" key="3">
    <source>
        <dbReference type="Proteomes" id="UP001219934"/>
    </source>
</evidence>
<accession>A0AAD6B622</accession>
<dbReference type="EMBL" id="JAPTMU010000010">
    <property type="protein sequence ID" value="KAJ4936352.1"/>
    <property type="molecule type" value="Genomic_DNA"/>
</dbReference>
<proteinExistence type="predicted"/>
<gene>
    <name evidence="2" type="ORF">JOQ06_000946</name>
</gene>